<feature type="transmembrane region" description="Helical" evidence="1">
    <location>
        <begin position="20"/>
        <end position="45"/>
    </location>
</feature>
<gene>
    <name evidence="2" type="ORF">E2C01_005589</name>
</gene>
<keyword evidence="1" id="KW-0812">Transmembrane</keyword>
<keyword evidence="1" id="KW-0472">Membrane</keyword>
<evidence type="ECO:0000256" key="1">
    <source>
        <dbReference type="SAM" id="Phobius"/>
    </source>
</evidence>
<proteinExistence type="predicted"/>
<dbReference type="EMBL" id="VSRR010000242">
    <property type="protein sequence ID" value="MPC12874.1"/>
    <property type="molecule type" value="Genomic_DNA"/>
</dbReference>
<dbReference type="AlphaFoldDB" id="A0A5B7CVW9"/>
<keyword evidence="3" id="KW-1185">Reference proteome</keyword>
<comment type="caution">
    <text evidence="2">The sequence shown here is derived from an EMBL/GenBank/DDBJ whole genome shotgun (WGS) entry which is preliminary data.</text>
</comment>
<reference evidence="2 3" key="1">
    <citation type="submission" date="2019-05" db="EMBL/GenBank/DDBJ databases">
        <title>Another draft genome of Portunus trituberculatus and its Hox gene families provides insights of decapod evolution.</title>
        <authorList>
            <person name="Jeong J.-H."/>
            <person name="Song I."/>
            <person name="Kim S."/>
            <person name="Choi T."/>
            <person name="Kim D."/>
            <person name="Ryu S."/>
            <person name="Kim W."/>
        </authorList>
    </citation>
    <scope>NUCLEOTIDE SEQUENCE [LARGE SCALE GENOMIC DNA]</scope>
    <source>
        <tissue evidence="2">Muscle</tissue>
    </source>
</reference>
<organism evidence="2 3">
    <name type="scientific">Portunus trituberculatus</name>
    <name type="common">Swimming crab</name>
    <name type="synonym">Neptunus trituberculatus</name>
    <dbReference type="NCBI Taxonomy" id="210409"/>
    <lineage>
        <taxon>Eukaryota</taxon>
        <taxon>Metazoa</taxon>
        <taxon>Ecdysozoa</taxon>
        <taxon>Arthropoda</taxon>
        <taxon>Crustacea</taxon>
        <taxon>Multicrustacea</taxon>
        <taxon>Malacostraca</taxon>
        <taxon>Eumalacostraca</taxon>
        <taxon>Eucarida</taxon>
        <taxon>Decapoda</taxon>
        <taxon>Pleocyemata</taxon>
        <taxon>Brachyura</taxon>
        <taxon>Eubrachyura</taxon>
        <taxon>Portunoidea</taxon>
        <taxon>Portunidae</taxon>
        <taxon>Portuninae</taxon>
        <taxon>Portunus</taxon>
    </lineage>
</organism>
<dbReference type="Proteomes" id="UP000324222">
    <property type="component" value="Unassembled WGS sequence"/>
</dbReference>
<accession>A0A5B7CVW9</accession>
<protein>
    <submittedName>
        <fullName evidence="2">Uncharacterized protein</fullName>
    </submittedName>
</protein>
<sequence>MTHFPIHSAYSRYLCNVFFFPLNFISTMTHFYIHSAYYMAILYSFRNSFWGLKL</sequence>
<evidence type="ECO:0000313" key="2">
    <source>
        <dbReference type="EMBL" id="MPC12874.1"/>
    </source>
</evidence>
<name>A0A5B7CVW9_PORTR</name>
<keyword evidence="1" id="KW-1133">Transmembrane helix</keyword>
<evidence type="ECO:0000313" key="3">
    <source>
        <dbReference type="Proteomes" id="UP000324222"/>
    </source>
</evidence>